<protein>
    <submittedName>
        <fullName evidence="1">Uncharacterized protein</fullName>
    </submittedName>
</protein>
<sequence length="105" mass="11326">MIPITCFVQQGQIGADIAATLREELGALTQSELDGEAMINWIEVKPGNGFTEAKPSTSSLVSIQSPQALAQPERIAMLQHICDLWMEKTACSINEIVASINDPAQ</sequence>
<evidence type="ECO:0000313" key="1">
    <source>
        <dbReference type="EMBL" id="WOE75214.1"/>
    </source>
</evidence>
<proteinExistence type="predicted"/>
<name>A0AA97HZX8_9SPHN</name>
<evidence type="ECO:0000313" key="2">
    <source>
        <dbReference type="Proteomes" id="UP001302429"/>
    </source>
</evidence>
<dbReference type="AlphaFoldDB" id="A0AA97HZX8"/>
<dbReference type="KEGG" id="acoa:RB602_00400"/>
<accession>A0AA97HZX8</accession>
<organism evidence="1 2">
    <name type="scientific">Alterisphingorhabdus coralli</name>
    <dbReference type="NCBI Taxonomy" id="3071408"/>
    <lineage>
        <taxon>Bacteria</taxon>
        <taxon>Pseudomonadati</taxon>
        <taxon>Pseudomonadota</taxon>
        <taxon>Alphaproteobacteria</taxon>
        <taxon>Sphingomonadales</taxon>
        <taxon>Sphingomonadaceae</taxon>
        <taxon>Alterisphingorhabdus (ex Yan et al. 2024)</taxon>
    </lineage>
</organism>
<keyword evidence="2" id="KW-1185">Reference proteome</keyword>
<dbReference type="Proteomes" id="UP001302429">
    <property type="component" value="Chromosome"/>
</dbReference>
<reference evidence="1 2" key="1">
    <citation type="submission" date="2023-10" db="EMBL/GenBank/DDBJ databases">
        <title>Complete genome sequence of a Sphingomonadaceae bacterium.</title>
        <authorList>
            <person name="Yan C."/>
        </authorList>
    </citation>
    <scope>NUCLEOTIDE SEQUENCE [LARGE SCALE GENOMIC DNA]</scope>
    <source>
        <strain evidence="1 2">SCSIO 66989</strain>
    </source>
</reference>
<dbReference type="RefSeq" id="WP_317081922.1">
    <property type="nucleotide sequence ID" value="NZ_CP136594.1"/>
</dbReference>
<gene>
    <name evidence="1" type="ORF">RB602_00400</name>
</gene>
<dbReference type="EMBL" id="CP136594">
    <property type="protein sequence ID" value="WOE75214.1"/>
    <property type="molecule type" value="Genomic_DNA"/>
</dbReference>